<proteinExistence type="predicted"/>
<feature type="non-terminal residue" evidence="1">
    <location>
        <position position="87"/>
    </location>
</feature>
<dbReference type="EMBL" id="JARIHO010000074">
    <property type="protein sequence ID" value="KAJ7311691.1"/>
    <property type="molecule type" value="Genomic_DNA"/>
</dbReference>
<gene>
    <name evidence="1" type="ORF">DFH08DRAFT_613956</name>
</gene>
<organism evidence="1 2">
    <name type="scientific">Mycena albidolilacea</name>
    <dbReference type="NCBI Taxonomy" id="1033008"/>
    <lineage>
        <taxon>Eukaryota</taxon>
        <taxon>Fungi</taxon>
        <taxon>Dikarya</taxon>
        <taxon>Basidiomycota</taxon>
        <taxon>Agaricomycotina</taxon>
        <taxon>Agaricomycetes</taxon>
        <taxon>Agaricomycetidae</taxon>
        <taxon>Agaricales</taxon>
        <taxon>Marasmiineae</taxon>
        <taxon>Mycenaceae</taxon>
        <taxon>Mycena</taxon>
    </lineage>
</organism>
<name>A0AAD6Z860_9AGAR</name>
<sequence length="87" mass="10342">IDHLVHTLVERVVPYYALKQQRQDLNFEGPDIEIKKRIDIHKRAEKYHKDQIEHVEDARYLVASQSQPSRKYDVDVDAYSCNCLDFP</sequence>
<evidence type="ECO:0000313" key="2">
    <source>
        <dbReference type="Proteomes" id="UP001218218"/>
    </source>
</evidence>
<accession>A0AAD6Z860</accession>
<feature type="non-terminal residue" evidence="1">
    <location>
        <position position="1"/>
    </location>
</feature>
<reference evidence="1" key="1">
    <citation type="submission" date="2023-03" db="EMBL/GenBank/DDBJ databases">
        <title>Massive genome expansion in bonnet fungi (Mycena s.s.) driven by repeated elements and novel gene families across ecological guilds.</title>
        <authorList>
            <consortium name="Lawrence Berkeley National Laboratory"/>
            <person name="Harder C.B."/>
            <person name="Miyauchi S."/>
            <person name="Viragh M."/>
            <person name="Kuo A."/>
            <person name="Thoen E."/>
            <person name="Andreopoulos B."/>
            <person name="Lu D."/>
            <person name="Skrede I."/>
            <person name="Drula E."/>
            <person name="Henrissat B."/>
            <person name="Morin E."/>
            <person name="Kohler A."/>
            <person name="Barry K."/>
            <person name="LaButti K."/>
            <person name="Morin E."/>
            <person name="Salamov A."/>
            <person name="Lipzen A."/>
            <person name="Mereny Z."/>
            <person name="Hegedus B."/>
            <person name="Baldrian P."/>
            <person name="Stursova M."/>
            <person name="Weitz H."/>
            <person name="Taylor A."/>
            <person name="Grigoriev I.V."/>
            <person name="Nagy L.G."/>
            <person name="Martin F."/>
            <person name="Kauserud H."/>
        </authorList>
    </citation>
    <scope>NUCLEOTIDE SEQUENCE</scope>
    <source>
        <strain evidence="1">CBHHK002</strain>
    </source>
</reference>
<keyword evidence="2" id="KW-1185">Reference proteome</keyword>
<evidence type="ECO:0000313" key="1">
    <source>
        <dbReference type="EMBL" id="KAJ7311691.1"/>
    </source>
</evidence>
<dbReference type="Proteomes" id="UP001218218">
    <property type="component" value="Unassembled WGS sequence"/>
</dbReference>
<protein>
    <submittedName>
        <fullName evidence="1">Uncharacterized protein</fullName>
    </submittedName>
</protein>
<comment type="caution">
    <text evidence="1">The sequence shown here is derived from an EMBL/GenBank/DDBJ whole genome shotgun (WGS) entry which is preliminary data.</text>
</comment>
<dbReference type="AlphaFoldDB" id="A0AAD6Z860"/>